<organism evidence="2 3">
    <name type="scientific">Terriglobus albidus</name>
    <dbReference type="NCBI Taxonomy" id="1592106"/>
    <lineage>
        <taxon>Bacteria</taxon>
        <taxon>Pseudomonadati</taxon>
        <taxon>Acidobacteriota</taxon>
        <taxon>Terriglobia</taxon>
        <taxon>Terriglobales</taxon>
        <taxon>Acidobacteriaceae</taxon>
        <taxon>Terriglobus</taxon>
    </lineage>
</organism>
<dbReference type="KEGG" id="talb:FTW19_07860"/>
<dbReference type="SUPFAM" id="SSF69118">
    <property type="entry name" value="AhpD-like"/>
    <property type="match status" value="1"/>
</dbReference>
<evidence type="ECO:0000313" key="3">
    <source>
        <dbReference type="Proteomes" id="UP000321820"/>
    </source>
</evidence>
<reference evidence="2 3" key="1">
    <citation type="submission" date="2019-08" db="EMBL/GenBank/DDBJ databases">
        <title>Complete genome sequence of Terriglobus albidus strain ORNL.</title>
        <authorList>
            <person name="Podar M."/>
        </authorList>
    </citation>
    <scope>NUCLEOTIDE SEQUENCE [LARGE SCALE GENOMIC DNA]</scope>
    <source>
        <strain evidence="2 3">ORNL</strain>
    </source>
</reference>
<dbReference type="Pfam" id="PF02627">
    <property type="entry name" value="CMD"/>
    <property type="match status" value="1"/>
</dbReference>
<dbReference type="RefSeq" id="WP_147647108.1">
    <property type="nucleotide sequence ID" value="NZ_CP042806.1"/>
</dbReference>
<keyword evidence="3" id="KW-1185">Reference proteome</keyword>
<dbReference type="Proteomes" id="UP000321820">
    <property type="component" value="Chromosome"/>
</dbReference>
<evidence type="ECO:0000259" key="1">
    <source>
        <dbReference type="Pfam" id="PF02627"/>
    </source>
</evidence>
<accession>A0A5B9E783</accession>
<dbReference type="OrthoDB" id="9808310at2"/>
<dbReference type="AlphaFoldDB" id="A0A5B9E783"/>
<dbReference type="EMBL" id="CP042806">
    <property type="protein sequence ID" value="QEE27918.1"/>
    <property type="molecule type" value="Genomic_DNA"/>
</dbReference>
<dbReference type="PANTHER" id="PTHR35446">
    <property type="entry name" value="SI:CH211-175M2.5"/>
    <property type="match status" value="1"/>
</dbReference>
<dbReference type="PANTHER" id="PTHR35446:SF2">
    <property type="entry name" value="CARBOXYMUCONOLACTONE DECARBOXYLASE-LIKE DOMAIN-CONTAINING PROTEIN"/>
    <property type="match status" value="1"/>
</dbReference>
<evidence type="ECO:0000313" key="2">
    <source>
        <dbReference type="EMBL" id="QEE27918.1"/>
    </source>
</evidence>
<feature type="domain" description="Carboxymuconolactone decarboxylase-like" evidence="1">
    <location>
        <begin position="89"/>
        <end position="156"/>
    </location>
</feature>
<gene>
    <name evidence="2" type="ORF">FTW19_07860</name>
</gene>
<sequence>MPHIPLPENLPGISSGFAFRPETAAPMRELAHVLLYTSGRNTDLSSRDRELIAAFVSSRNDCTFCKMSHGAAATHLNGGDRSLLNDVWTDFQTADISQKLKALLAIAAAVQIDGKKVTPEMVKIARDAGASDLEIHDTVLIAAAFCMYNRYVDGLATLQPQEEGSYLQMGARLAEQGYVPPK</sequence>
<dbReference type="InterPro" id="IPR003779">
    <property type="entry name" value="CMD-like"/>
</dbReference>
<dbReference type="InterPro" id="IPR029032">
    <property type="entry name" value="AhpD-like"/>
</dbReference>
<dbReference type="GO" id="GO:0051920">
    <property type="term" value="F:peroxiredoxin activity"/>
    <property type="evidence" value="ECO:0007669"/>
    <property type="project" value="InterPro"/>
</dbReference>
<dbReference type="Gene3D" id="1.20.1290.10">
    <property type="entry name" value="AhpD-like"/>
    <property type="match status" value="1"/>
</dbReference>
<proteinExistence type="predicted"/>
<name>A0A5B9E783_9BACT</name>
<protein>
    <submittedName>
        <fullName evidence="2">Carboxymuconolactone decarboxylase</fullName>
    </submittedName>
</protein>